<dbReference type="SUPFAM" id="SSF82866">
    <property type="entry name" value="Multidrug efflux transporter AcrB transmembrane domain"/>
    <property type="match status" value="2"/>
</dbReference>
<dbReference type="SUPFAM" id="SSF82714">
    <property type="entry name" value="Multidrug efflux transporter AcrB TolC docking domain, DN and DC subdomains"/>
    <property type="match status" value="2"/>
</dbReference>
<dbReference type="PANTHER" id="PTHR32063">
    <property type="match status" value="1"/>
</dbReference>
<feature type="transmembrane region" description="Helical" evidence="2">
    <location>
        <begin position="359"/>
        <end position="380"/>
    </location>
</feature>
<dbReference type="PANTHER" id="PTHR32063:SF24">
    <property type="entry name" value="CATION EFFLUX SYSTEM (ACRB_ACRD_ACRF FAMILY)"/>
    <property type="match status" value="1"/>
</dbReference>
<dbReference type="Pfam" id="PF00873">
    <property type="entry name" value="ACR_tran"/>
    <property type="match status" value="2"/>
</dbReference>
<keyword evidence="2" id="KW-1133">Transmembrane helix</keyword>
<proteinExistence type="predicted"/>
<keyword evidence="2" id="KW-0812">Transmembrane</keyword>
<feature type="transmembrane region" description="Helical" evidence="2">
    <location>
        <begin position="951"/>
        <end position="970"/>
    </location>
</feature>
<keyword evidence="2" id="KW-0472">Membrane</keyword>
<feature type="transmembrane region" description="Helical" evidence="2">
    <location>
        <begin position="336"/>
        <end position="352"/>
    </location>
</feature>
<feature type="transmembrane region" description="Helical" evidence="2">
    <location>
        <begin position="386"/>
        <end position="407"/>
    </location>
</feature>
<evidence type="ECO:0000256" key="2">
    <source>
        <dbReference type="SAM" id="Phobius"/>
    </source>
</evidence>
<name>A0ABT9A6N1_9BACT</name>
<dbReference type="Proteomes" id="UP001167796">
    <property type="component" value="Unassembled WGS sequence"/>
</dbReference>
<feature type="transmembrane region" description="Helical" evidence="2">
    <location>
        <begin position="568"/>
        <end position="589"/>
    </location>
</feature>
<dbReference type="Gene3D" id="3.30.70.1440">
    <property type="entry name" value="Multidrug efflux transporter AcrB pore domain"/>
    <property type="match status" value="1"/>
</dbReference>
<feature type="transmembrane region" description="Helical" evidence="2">
    <location>
        <begin position="899"/>
        <end position="918"/>
    </location>
</feature>
<sequence length="1070" mass="114954">MPTRLSPFQAYKAPIAVLLALALALGTVAYRRINVALFPEVTFPKVKVIAENGLVPVDRMMVTVTKPMEDAMKRVPGLKLLRSTTSRGSCEISAFLEWNVDVAKSQSLIESRLNQIRADLPPTANISVERMNPAILPVMGYTLEAPGKSALELRKLALYTIKPFISQVEGVSSVEIQGGRTKEYQVQLLPDQLAALGLGPDDVATALNATNFVQSNGYLSDYRRLYLTVTDATIEQKEDLENIVLRNDGRRIVRLADVATVGLGEQQEYTRINANGNDAVLVSILRQPDANVVLVSDGVRAKVAALKAGLPKGVRLAPYYDQADFVSEVVRSVQDALWIGLALALVVTALFLRSWKATLTILGAIPVALALTIAVLYFGLGYSFNIMTLGAIAAAIGLMIDDAVVMVEQLHRVGEDHPEASPGEVVRRSVGHLLPALIGSSLSTIVIFLPFALLGGVAGAYFKVLATTMVVALLCSFFVAWLGLPVIYLLLSGRVRQASTSPPDPLSKKEGAPVHEDDYAEGIVRSKSGAPSFLERGSGGEVGAKGAAKTDSNHHEIPWVRAVIRHPAYSIVGILVLVGSMVLIIPRLATGFLPDMDEGAIVLDYTSPPGTSLEETDRMLRQAEKLIVKVPEVASYSRRTGTQMGFFITEPNSGDYLIRLKTDRKRSTEDVIADIRERIESTQPALTIDFGQVIGDMLGDLMSTVQPIEIKVFGPDATKRYALANQVTAVVEKVAGTADVFNGIVRMGPSVDVRPDPRRLAQYGLTALDFQTQLQTQLQGTTAGNVLEGEQLLNIRLRYPGAAQANLAQMQAETVFLPNGQRRRLDELATVRVTPSEAELERENLQAMTAVTARLDNRDLGSAMAEIRQKLEKEVPLPPGYFIQYGGSYAEQQQSFQELLTILGTACLLVFAVGLFLFRDLKAAGLILLVAVLGPAGGSLALFLTNTPLNVGSYTGLIMVVGIIGENAIFTFQQFNEAREEAPVEQAIGYAIAARLRPKLMTALAAIAALLPLALGIGAGAQLHQPLAIAVIGGLLLALPLLLVVLPSLLRLAYSGKAAPVAPAPMAPAA</sequence>
<feature type="transmembrane region" description="Helical" evidence="2">
    <location>
        <begin position="468"/>
        <end position="491"/>
    </location>
</feature>
<dbReference type="RefSeq" id="WP_305009747.1">
    <property type="nucleotide sequence ID" value="NZ_JAUQSX010000001.1"/>
</dbReference>
<evidence type="ECO:0000313" key="4">
    <source>
        <dbReference type="Proteomes" id="UP001167796"/>
    </source>
</evidence>
<dbReference type="Gene3D" id="3.30.70.1430">
    <property type="entry name" value="Multidrug efflux transporter AcrB pore domain"/>
    <property type="match status" value="2"/>
</dbReference>
<protein>
    <submittedName>
        <fullName evidence="3">Efflux RND transporter permease subunit</fullName>
    </submittedName>
</protein>
<accession>A0ABT9A6N1</accession>
<keyword evidence="4" id="KW-1185">Reference proteome</keyword>
<reference evidence="3" key="1">
    <citation type="submission" date="2023-07" db="EMBL/GenBank/DDBJ databases">
        <authorList>
            <person name="Kim M.K."/>
        </authorList>
    </citation>
    <scope>NUCLEOTIDE SEQUENCE</scope>
    <source>
        <strain evidence="3">M29</strain>
    </source>
</reference>
<feature type="transmembrane region" description="Helical" evidence="2">
    <location>
        <begin position="1027"/>
        <end position="1050"/>
    </location>
</feature>
<dbReference type="Gene3D" id="1.20.1640.10">
    <property type="entry name" value="Multidrug efflux transporter AcrB transmembrane domain"/>
    <property type="match status" value="2"/>
</dbReference>
<evidence type="ECO:0000256" key="1">
    <source>
        <dbReference type="SAM" id="MobiDB-lite"/>
    </source>
</evidence>
<dbReference type="Gene3D" id="3.30.70.1320">
    <property type="entry name" value="Multidrug efflux transporter AcrB pore domain like"/>
    <property type="match status" value="1"/>
</dbReference>
<dbReference type="InterPro" id="IPR027463">
    <property type="entry name" value="AcrB_DN_DC_subdom"/>
</dbReference>
<organism evidence="3 4">
    <name type="scientific">Hymenobacter mellowenesis</name>
    <dbReference type="NCBI Taxonomy" id="3063995"/>
    <lineage>
        <taxon>Bacteria</taxon>
        <taxon>Pseudomonadati</taxon>
        <taxon>Bacteroidota</taxon>
        <taxon>Cytophagia</taxon>
        <taxon>Cytophagales</taxon>
        <taxon>Hymenobacteraceae</taxon>
        <taxon>Hymenobacter</taxon>
    </lineage>
</organism>
<feature type="transmembrane region" description="Helical" evidence="2">
    <location>
        <begin position="437"/>
        <end position="462"/>
    </location>
</feature>
<gene>
    <name evidence="3" type="ORF">Q5H92_01795</name>
</gene>
<dbReference type="PRINTS" id="PR00702">
    <property type="entry name" value="ACRIFLAVINRP"/>
</dbReference>
<feature type="region of interest" description="Disordered" evidence="1">
    <location>
        <begin position="529"/>
        <end position="549"/>
    </location>
</feature>
<dbReference type="SUPFAM" id="SSF82693">
    <property type="entry name" value="Multidrug efflux transporter AcrB pore domain, PN1, PN2, PC1 and PC2 subdomains"/>
    <property type="match status" value="3"/>
</dbReference>
<evidence type="ECO:0000313" key="3">
    <source>
        <dbReference type="EMBL" id="MDO7845072.1"/>
    </source>
</evidence>
<dbReference type="Gene3D" id="3.30.2090.10">
    <property type="entry name" value="Multidrug efflux transporter AcrB TolC docking domain, DN and DC subdomains"/>
    <property type="match status" value="2"/>
</dbReference>
<feature type="transmembrane region" description="Helical" evidence="2">
    <location>
        <begin position="1000"/>
        <end position="1021"/>
    </location>
</feature>
<dbReference type="EMBL" id="JAUQSX010000001">
    <property type="protein sequence ID" value="MDO7845072.1"/>
    <property type="molecule type" value="Genomic_DNA"/>
</dbReference>
<feature type="transmembrane region" description="Helical" evidence="2">
    <location>
        <begin position="925"/>
        <end position="945"/>
    </location>
</feature>
<dbReference type="InterPro" id="IPR001036">
    <property type="entry name" value="Acrflvin-R"/>
</dbReference>
<comment type="caution">
    <text evidence="3">The sequence shown here is derived from an EMBL/GenBank/DDBJ whole genome shotgun (WGS) entry which is preliminary data.</text>
</comment>